<keyword evidence="6 8" id="KW-1133">Transmembrane helix</keyword>
<feature type="signal peptide" evidence="9">
    <location>
        <begin position="1"/>
        <end position="16"/>
    </location>
</feature>
<comment type="subcellular location">
    <subcellularLocation>
        <location evidence="1">Cell membrane</location>
        <topology evidence="1">Single-pass type I membrane protein</topology>
    </subcellularLocation>
</comment>
<accession>A0A811K3A4</accession>
<dbReference type="Proteomes" id="UP000614601">
    <property type="component" value="Unassembled WGS sequence"/>
</dbReference>
<feature type="chain" id="PRO_5035681431" description="ZP domain-containing protein" evidence="9">
    <location>
        <begin position="17"/>
        <end position="415"/>
    </location>
</feature>
<feature type="domain" description="ZP" evidence="10">
    <location>
        <begin position="30"/>
        <end position="270"/>
    </location>
</feature>
<dbReference type="PANTHER" id="PTHR22907:SF39">
    <property type="entry name" value="ZP DOMAIN-CONTAINING PROTEIN"/>
    <property type="match status" value="1"/>
</dbReference>
<keyword evidence="2" id="KW-0193">Cuticle</keyword>
<gene>
    <name evidence="11" type="ORF">BOKJ2_LOCUS3111</name>
</gene>
<keyword evidence="4 8" id="KW-0812">Transmembrane</keyword>
<dbReference type="SMART" id="SM00241">
    <property type="entry name" value="ZP"/>
    <property type="match status" value="1"/>
</dbReference>
<evidence type="ECO:0000256" key="1">
    <source>
        <dbReference type="ARBA" id="ARBA00004251"/>
    </source>
</evidence>
<evidence type="ECO:0000256" key="8">
    <source>
        <dbReference type="SAM" id="Phobius"/>
    </source>
</evidence>
<evidence type="ECO:0000313" key="12">
    <source>
        <dbReference type="Proteomes" id="UP000614601"/>
    </source>
</evidence>
<evidence type="ECO:0000256" key="9">
    <source>
        <dbReference type="SAM" id="SignalP"/>
    </source>
</evidence>
<dbReference type="PANTHER" id="PTHR22907">
    <property type="entry name" value="GH04558P"/>
    <property type="match status" value="1"/>
</dbReference>
<evidence type="ECO:0000256" key="3">
    <source>
        <dbReference type="ARBA" id="ARBA00022475"/>
    </source>
</evidence>
<protein>
    <recommendedName>
        <fullName evidence="10">ZP domain-containing protein</fullName>
    </recommendedName>
</protein>
<evidence type="ECO:0000256" key="6">
    <source>
        <dbReference type="ARBA" id="ARBA00022989"/>
    </source>
</evidence>
<comment type="caution">
    <text evidence="11">The sequence shown here is derived from an EMBL/GenBank/DDBJ whole genome shotgun (WGS) entry which is preliminary data.</text>
</comment>
<keyword evidence="7 8" id="KW-0472">Membrane</keyword>
<dbReference type="Pfam" id="PF25057">
    <property type="entry name" value="CUT_N"/>
    <property type="match status" value="1"/>
</dbReference>
<name>A0A811K3A4_9BILA</name>
<evidence type="ECO:0000256" key="5">
    <source>
        <dbReference type="ARBA" id="ARBA00022729"/>
    </source>
</evidence>
<dbReference type="GO" id="GO:0005886">
    <property type="term" value="C:plasma membrane"/>
    <property type="evidence" value="ECO:0007669"/>
    <property type="project" value="UniProtKB-SubCell"/>
</dbReference>
<dbReference type="InterPro" id="IPR057475">
    <property type="entry name" value="CUT_C"/>
</dbReference>
<evidence type="ECO:0000256" key="4">
    <source>
        <dbReference type="ARBA" id="ARBA00022692"/>
    </source>
</evidence>
<proteinExistence type="predicted"/>
<keyword evidence="5 9" id="KW-0732">Signal</keyword>
<evidence type="ECO:0000259" key="10">
    <source>
        <dbReference type="PROSITE" id="PS51034"/>
    </source>
</evidence>
<dbReference type="OrthoDB" id="6139674at2759"/>
<evidence type="ECO:0000313" key="11">
    <source>
        <dbReference type="EMBL" id="CAD5210285.1"/>
    </source>
</evidence>
<dbReference type="GO" id="GO:0042302">
    <property type="term" value="F:structural constituent of cuticle"/>
    <property type="evidence" value="ECO:0007669"/>
    <property type="project" value="UniProtKB-KW"/>
</dbReference>
<dbReference type="Pfam" id="PF25301">
    <property type="entry name" value="CUT_C"/>
    <property type="match status" value="1"/>
</dbReference>
<sequence>MLNTFVLTCFIAVTFAAKYPNEIVDNPIVTCEPDRINVKIRTSTANPSHIYAEDFHHSSSCMTRNSNTLSILHNDCGMTQERMDNPSGIMYRICISVQIHPLFVTDSDRSYCAQCVYMESNVVEGLEQNLSISEVAPSELEPQFDAAYSPQCVYSIRKGSFDGPEVHAAVVGETVFHVWQCSNENVGILVQNCNVEDLQGEKILIIDQKGCGVDQYLFKTPQYSSNLQTAFFDEFDQEVVSSSPLIVEDITQPKSEGVFGHSTEQPRGPPGVRPPLGLSTAQVVNRGQPVGVVRSGYKSKRATTVSANATVPLSRPKRTINVQANTRKEDDVSEVDVVGLIRVLDNPEDLEYYADKNNDKQEWSEARAQKCMASGLYWTLIGSVVLLFSAQAGAAFFVFRDRFALRKSFLHRFNQ</sequence>
<dbReference type="Proteomes" id="UP000783686">
    <property type="component" value="Unassembled WGS sequence"/>
</dbReference>
<dbReference type="EMBL" id="CAJFDH010000002">
    <property type="protein sequence ID" value="CAD5210285.1"/>
    <property type="molecule type" value="Genomic_DNA"/>
</dbReference>
<feature type="transmembrane region" description="Helical" evidence="8">
    <location>
        <begin position="376"/>
        <end position="399"/>
    </location>
</feature>
<keyword evidence="12" id="KW-1185">Reference proteome</keyword>
<dbReference type="EMBL" id="CAJFCW020000002">
    <property type="protein sequence ID" value="CAG9091033.1"/>
    <property type="molecule type" value="Genomic_DNA"/>
</dbReference>
<dbReference type="InterPro" id="IPR051962">
    <property type="entry name" value="Cuticlin"/>
</dbReference>
<evidence type="ECO:0000256" key="7">
    <source>
        <dbReference type="ARBA" id="ARBA00023136"/>
    </source>
</evidence>
<dbReference type="PROSITE" id="PS51034">
    <property type="entry name" value="ZP_2"/>
    <property type="match status" value="1"/>
</dbReference>
<keyword evidence="3" id="KW-1003">Cell membrane</keyword>
<dbReference type="AlphaFoldDB" id="A0A811K3A4"/>
<dbReference type="InterPro" id="IPR001507">
    <property type="entry name" value="ZP_dom"/>
</dbReference>
<organism evidence="11 12">
    <name type="scientific">Bursaphelenchus okinawaensis</name>
    <dbReference type="NCBI Taxonomy" id="465554"/>
    <lineage>
        <taxon>Eukaryota</taxon>
        <taxon>Metazoa</taxon>
        <taxon>Ecdysozoa</taxon>
        <taxon>Nematoda</taxon>
        <taxon>Chromadorea</taxon>
        <taxon>Rhabditida</taxon>
        <taxon>Tylenchina</taxon>
        <taxon>Tylenchomorpha</taxon>
        <taxon>Aphelenchoidea</taxon>
        <taxon>Aphelenchoididae</taxon>
        <taxon>Bursaphelenchus</taxon>
    </lineage>
</organism>
<dbReference type="InterPro" id="IPR056953">
    <property type="entry name" value="CUT_N"/>
</dbReference>
<reference evidence="11" key="1">
    <citation type="submission" date="2020-09" db="EMBL/GenBank/DDBJ databases">
        <authorList>
            <person name="Kikuchi T."/>
        </authorList>
    </citation>
    <scope>NUCLEOTIDE SEQUENCE</scope>
    <source>
        <strain evidence="11">SH1</strain>
    </source>
</reference>
<evidence type="ECO:0000256" key="2">
    <source>
        <dbReference type="ARBA" id="ARBA00022460"/>
    </source>
</evidence>